<accession>A0A7J6YHI6</accession>
<dbReference type="GO" id="GO:0005794">
    <property type="term" value="C:Golgi apparatus"/>
    <property type="evidence" value="ECO:0007669"/>
    <property type="project" value="TreeGrafter"/>
</dbReference>
<gene>
    <name evidence="2" type="ORF">ECC02_001312</name>
</gene>
<evidence type="ECO:0000313" key="2">
    <source>
        <dbReference type="EMBL" id="KAF5225548.1"/>
    </source>
</evidence>
<dbReference type="PANTHER" id="PTHR47032">
    <property type="entry name" value="UDP-D-XYLOSE:L-FUCOSE ALPHA-1,3-D-XYLOSYLTRANSFERASE-RELATED"/>
    <property type="match status" value="1"/>
</dbReference>
<dbReference type="PANTHER" id="PTHR47032:SF1">
    <property type="entry name" value="UDP-D-XYLOSE:L-FUCOSE ALPHA-1,3-D-XYLOSYLTRANSFERASE-RELATED"/>
    <property type="match status" value="1"/>
</dbReference>
<organism evidence="2 3">
    <name type="scientific">Trypanosoma cruzi</name>
    <dbReference type="NCBI Taxonomy" id="5693"/>
    <lineage>
        <taxon>Eukaryota</taxon>
        <taxon>Discoba</taxon>
        <taxon>Euglenozoa</taxon>
        <taxon>Kinetoplastea</taxon>
        <taxon>Metakinetoplastina</taxon>
        <taxon>Trypanosomatida</taxon>
        <taxon>Trypanosomatidae</taxon>
        <taxon>Trypanosoma</taxon>
        <taxon>Schizotrypanum</taxon>
    </lineage>
</organism>
<dbReference type="InterPro" id="IPR052636">
    <property type="entry name" value="UDP-D-xylose:L-fucose_XylT"/>
</dbReference>
<reference evidence="2 3" key="1">
    <citation type="journal article" date="2019" name="Genome Biol. Evol.">
        <title>Nanopore Sequencing Significantly Improves Genome Assembly of the Protozoan Parasite Trypanosoma cruzi.</title>
        <authorList>
            <person name="Diaz-Viraque F."/>
            <person name="Pita S."/>
            <person name="Greif G."/>
            <person name="de Souza R.C.M."/>
            <person name="Iraola G."/>
            <person name="Robello C."/>
        </authorList>
    </citation>
    <scope>NUCLEOTIDE SEQUENCE [LARGE SCALE GENOMIC DNA]</scope>
    <source>
        <strain evidence="2 3">Berenice</strain>
    </source>
</reference>
<dbReference type="EMBL" id="JABDHM010000006">
    <property type="protein sequence ID" value="KAF5225548.1"/>
    <property type="molecule type" value="Genomic_DNA"/>
</dbReference>
<dbReference type="Proteomes" id="UP000583944">
    <property type="component" value="Unassembled WGS sequence"/>
</dbReference>
<comment type="caution">
    <text evidence="2">The sequence shown here is derived from an EMBL/GenBank/DDBJ whole genome shotgun (WGS) entry which is preliminary data.</text>
</comment>
<evidence type="ECO:0000313" key="3">
    <source>
        <dbReference type="Proteomes" id="UP000583944"/>
    </source>
</evidence>
<evidence type="ECO:0000259" key="1">
    <source>
        <dbReference type="Pfam" id="PF03407"/>
    </source>
</evidence>
<dbReference type="GO" id="GO:0016757">
    <property type="term" value="F:glycosyltransferase activity"/>
    <property type="evidence" value="ECO:0007669"/>
    <property type="project" value="TreeGrafter"/>
</dbReference>
<protein>
    <recommendedName>
        <fullName evidence="1">Nucleotide-diphospho-sugar transferase domain-containing protein</fullName>
    </recommendedName>
</protein>
<dbReference type="AlphaFoldDB" id="A0A7J6YHI6"/>
<feature type="domain" description="Nucleotide-diphospho-sugar transferase" evidence="1">
    <location>
        <begin position="457"/>
        <end position="677"/>
    </location>
</feature>
<proteinExistence type="predicted"/>
<dbReference type="VEuPathDB" id="TriTrypDB:BCY84_14195"/>
<dbReference type="Pfam" id="PF03407">
    <property type="entry name" value="Nucleotid_trans"/>
    <property type="match status" value="1"/>
</dbReference>
<name>A0A7J6YHI6_TRYCR</name>
<sequence length="746" mass="84129">MPFWFFLCALTHTHRRRKGCEGGNSPNGTVTAMIVSIRRVCRWAKGSHITTMRPAGRFKCQLTCLKIMFYVCVVCCLAGVLGNVLGVSQLLLENVDGNSTIATRGDNTGSPKVMKWTGRRDTKTELVGKRKENRITANGTTLLSCPGFEEKQSPAAYYCANGAANRAPISSLRVQSLVELNKGKKSFPMSAPPVCYASNGVPVARPLWANSLLRLLVEEGVYKSVLSLLRQDPWYILIGWVPSKFMAPQKPGRRANGEPMPSQNRGANATYYLEAYGSVWHAKVEVGTWPFHFQLVHRNAIAVCVRERIHLYKYYCLPDNKMEALPIYVCACRHCVVPADDSHKEIPTASHGRPLLMKEPSLIEMAKTANSKIFLKKGLPQTPSLGEEGTCIDAFEAPWLLNTSVLAAFPYEGKHNDLDGLLEIQSGENGFVTVVIFNSFWRDQLHNFVYSFAKRAKMRNLIVASVDDTALLLCLSFRLPCLNATLFVEPEKGTEKGGDNASSKGGFTRKVTEEFSWVKPRLAIAILRRGYTFMLADLDITWNRSPMPYLLKNRLDLVHQCDSRSRLSINSGLYMARPNSRNLRYFQDLMSFRTDESADQNAMRLFMNYDHIHGVSQQCLPKWDFNMKCNYKVEGSVRREDGRQTFRWRPYPLNENPKWVAMHATCLSGAKDKIRYFKAIKAWFLDELDAKTGSNSSPKSFCVVLPSLLNATDAPNRIVHGVFGNTLHSDAYNEMTPDPRYLQQRH</sequence>
<dbReference type="VEuPathDB" id="TriTrypDB:ECC02_001312"/>
<dbReference type="InterPro" id="IPR005069">
    <property type="entry name" value="Nucl-diP-sugar_transferase"/>
</dbReference>